<dbReference type="PANTHER" id="PTHR45672">
    <property type="entry name" value="PROTEIN DISULFIDE-ISOMERASE C17H9.14C-RELATED"/>
    <property type="match status" value="1"/>
</dbReference>
<dbReference type="Gene3D" id="3.40.30.10">
    <property type="entry name" value="Glutaredoxin"/>
    <property type="match status" value="1"/>
</dbReference>
<dbReference type="PROSITE" id="PS51352">
    <property type="entry name" value="THIOREDOXIN_2"/>
    <property type="match status" value="1"/>
</dbReference>
<proteinExistence type="inferred from homology"/>
<evidence type="ECO:0000256" key="2">
    <source>
        <dbReference type="ARBA" id="ARBA00022729"/>
    </source>
</evidence>
<reference evidence="5" key="1">
    <citation type="journal article" date="2020" name="Nature">
        <title>Giant virus diversity and host interactions through global metagenomics.</title>
        <authorList>
            <person name="Schulz F."/>
            <person name="Roux S."/>
            <person name="Paez-Espino D."/>
            <person name="Jungbluth S."/>
            <person name="Walsh D.A."/>
            <person name="Denef V.J."/>
            <person name="McMahon K.D."/>
            <person name="Konstantinidis K.T."/>
            <person name="Eloe-Fadrosh E.A."/>
            <person name="Kyrpides N.C."/>
            <person name="Woyke T."/>
        </authorList>
    </citation>
    <scope>NUCLEOTIDE SEQUENCE</scope>
    <source>
        <strain evidence="5">GVMAG-M-3300023184-13</strain>
    </source>
</reference>
<evidence type="ECO:0000256" key="1">
    <source>
        <dbReference type="ARBA" id="ARBA00006347"/>
    </source>
</evidence>
<keyword evidence="2" id="KW-0732">Signal</keyword>
<protein>
    <recommendedName>
        <fullName evidence="4">Thioredoxin domain-containing protein</fullName>
    </recommendedName>
</protein>
<evidence type="ECO:0000313" key="5">
    <source>
        <dbReference type="EMBL" id="QHT81427.1"/>
    </source>
</evidence>
<comment type="similarity">
    <text evidence="1">Belongs to the protein disulfide isomerase family.</text>
</comment>
<dbReference type="EMBL" id="MN739982">
    <property type="protein sequence ID" value="QHT81427.1"/>
    <property type="molecule type" value="Genomic_DNA"/>
</dbReference>
<feature type="transmembrane region" description="Helical" evidence="3">
    <location>
        <begin position="12"/>
        <end position="30"/>
    </location>
</feature>
<name>A0A6C0HM29_9ZZZZ</name>
<accession>A0A6C0HM29</accession>
<keyword evidence="3" id="KW-1133">Transmembrane helix</keyword>
<dbReference type="InterPro" id="IPR036249">
    <property type="entry name" value="Thioredoxin-like_sf"/>
</dbReference>
<dbReference type="InterPro" id="IPR051063">
    <property type="entry name" value="PDI"/>
</dbReference>
<dbReference type="Pfam" id="PF00085">
    <property type="entry name" value="Thioredoxin"/>
    <property type="match status" value="1"/>
</dbReference>
<keyword evidence="3" id="KW-0472">Membrane</keyword>
<sequence length="356" mass="39450">MDQGHHNTYHIIFKCILAILIFMAIGKIFMETSYYSQYSNGHNTHAKLDEAHRKIINLTNDRINLVAEKAYIEAFSGLNSTDFLSKSDKGNLLLFYRPTCKYSMQFMPTWTNILNSLPAGVKYTEINISNDRETASQYNITGVPTVILEVNGNKYTYVGSREYNDIKRFLSEKGINLVSQSAFANISAGDTRDGSGAGTIGDGYSNVNATIVPEATNTISYKCPLVNFNKTLDIAKDSYKYQIFSADGQYGFAEGGYKPEQLMTPFQAAYSVVDSYLSSLPDVNNPGHSTMANVNECAADYADDINCFGLCDKVQLDEILNNQNDVKKGIKHSRVSGTNYSNNVKVVGAIEKACRL</sequence>
<dbReference type="SUPFAM" id="SSF52833">
    <property type="entry name" value="Thioredoxin-like"/>
    <property type="match status" value="1"/>
</dbReference>
<dbReference type="PANTHER" id="PTHR45672:SF3">
    <property type="entry name" value="THIOREDOXIN DOMAIN-CONTAINING PROTEIN 5"/>
    <property type="match status" value="1"/>
</dbReference>
<dbReference type="AlphaFoldDB" id="A0A6C0HM29"/>
<evidence type="ECO:0000259" key="4">
    <source>
        <dbReference type="PROSITE" id="PS51352"/>
    </source>
</evidence>
<dbReference type="GO" id="GO:0005783">
    <property type="term" value="C:endoplasmic reticulum"/>
    <property type="evidence" value="ECO:0007669"/>
    <property type="project" value="TreeGrafter"/>
</dbReference>
<organism evidence="5">
    <name type="scientific">viral metagenome</name>
    <dbReference type="NCBI Taxonomy" id="1070528"/>
    <lineage>
        <taxon>unclassified sequences</taxon>
        <taxon>metagenomes</taxon>
        <taxon>organismal metagenomes</taxon>
    </lineage>
</organism>
<dbReference type="GO" id="GO:0006457">
    <property type="term" value="P:protein folding"/>
    <property type="evidence" value="ECO:0007669"/>
    <property type="project" value="TreeGrafter"/>
</dbReference>
<feature type="domain" description="Thioredoxin" evidence="4">
    <location>
        <begin position="61"/>
        <end position="175"/>
    </location>
</feature>
<evidence type="ECO:0000256" key="3">
    <source>
        <dbReference type="SAM" id="Phobius"/>
    </source>
</evidence>
<dbReference type="InterPro" id="IPR013766">
    <property type="entry name" value="Thioredoxin_domain"/>
</dbReference>
<dbReference type="GO" id="GO:0003756">
    <property type="term" value="F:protein disulfide isomerase activity"/>
    <property type="evidence" value="ECO:0007669"/>
    <property type="project" value="TreeGrafter"/>
</dbReference>
<keyword evidence="3" id="KW-0812">Transmembrane</keyword>
<dbReference type="CDD" id="cd02961">
    <property type="entry name" value="PDI_a_family"/>
    <property type="match status" value="1"/>
</dbReference>